<feature type="transmembrane region" description="Helical" evidence="10">
    <location>
        <begin position="281"/>
        <end position="307"/>
    </location>
</feature>
<comment type="similarity">
    <text evidence="8">Belongs to the glycosyltransferase 2 family. CrtQ subfamily.</text>
</comment>
<dbReference type="InterPro" id="IPR029044">
    <property type="entry name" value="Nucleotide-diphossugar_trans"/>
</dbReference>
<feature type="transmembrane region" description="Helical" evidence="10">
    <location>
        <begin position="319"/>
        <end position="336"/>
    </location>
</feature>
<dbReference type="PANTHER" id="PTHR43646:SF2">
    <property type="entry name" value="GLYCOSYLTRANSFERASE 2-LIKE DOMAIN-CONTAINING PROTEIN"/>
    <property type="match status" value="1"/>
</dbReference>
<dbReference type="AlphaFoldDB" id="A0A328VLY1"/>
<comment type="caution">
    <text evidence="12">The sequence shown here is derived from an EMBL/GenBank/DDBJ whole genome shotgun (WGS) entry which is preliminary data.</text>
</comment>
<keyword evidence="2" id="KW-1003">Cell membrane</keyword>
<comment type="subcellular location">
    <subcellularLocation>
        <location evidence="1">Cell membrane</location>
    </subcellularLocation>
</comment>
<proteinExistence type="inferred from homology"/>
<comment type="pathway">
    <text evidence="7">Carotenoid biosynthesis; staphyloxanthin biosynthesis; staphyloxanthin from farnesyl diphosphate: step 4/5.</text>
</comment>
<evidence type="ECO:0000256" key="7">
    <source>
        <dbReference type="ARBA" id="ARBA00037904"/>
    </source>
</evidence>
<dbReference type="PANTHER" id="PTHR43646">
    <property type="entry name" value="GLYCOSYLTRANSFERASE"/>
    <property type="match status" value="1"/>
</dbReference>
<dbReference type="GO" id="GO:0005886">
    <property type="term" value="C:plasma membrane"/>
    <property type="evidence" value="ECO:0007669"/>
    <property type="project" value="UniProtKB-SubCell"/>
</dbReference>
<name>A0A328VLY1_9CHLR</name>
<dbReference type="SUPFAM" id="SSF53448">
    <property type="entry name" value="Nucleotide-diphospho-sugar transferases"/>
    <property type="match status" value="1"/>
</dbReference>
<evidence type="ECO:0000256" key="2">
    <source>
        <dbReference type="ARBA" id="ARBA00022475"/>
    </source>
</evidence>
<evidence type="ECO:0000256" key="3">
    <source>
        <dbReference type="ARBA" id="ARBA00022676"/>
    </source>
</evidence>
<evidence type="ECO:0000256" key="6">
    <source>
        <dbReference type="ARBA" id="ARBA00037281"/>
    </source>
</evidence>
<protein>
    <recommendedName>
        <fullName evidence="9">4,4'-diaponeurosporenoate glycosyltransferase</fullName>
    </recommendedName>
</protein>
<dbReference type="InterPro" id="IPR001173">
    <property type="entry name" value="Glyco_trans_2-like"/>
</dbReference>
<evidence type="ECO:0000256" key="5">
    <source>
        <dbReference type="ARBA" id="ARBA00023136"/>
    </source>
</evidence>
<dbReference type="GO" id="GO:0016757">
    <property type="term" value="F:glycosyltransferase activity"/>
    <property type="evidence" value="ECO:0007669"/>
    <property type="project" value="UniProtKB-KW"/>
</dbReference>
<evidence type="ECO:0000259" key="11">
    <source>
        <dbReference type="Pfam" id="PF00535"/>
    </source>
</evidence>
<comment type="function">
    <text evidence="6">Catalyzes the glycosylation of 4,4'-diaponeurosporenoate, i.e. the esterification of glucose at the C1'' position with the carboxyl group of 4,4'-diaponeurosporenic acid, to form glycosyl-4,4'-diaponeurosporenoate. This is a step in the biosynthesis of staphyloxanthin, an orange pigment present in most staphylococci strains.</text>
</comment>
<reference evidence="12 13" key="1">
    <citation type="submission" date="2016-08" db="EMBL/GenBank/DDBJ databases">
        <title>Analysis of Carbohydrate Active Enzymes in Thermogemmatispora T81 Reveals Carbohydrate Degradation Ability.</title>
        <authorList>
            <person name="Tomazini A."/>
            <person name="Lal S."/>
            <person name="Stott M."/>
            <person name="Henrissat B."/>
            <person name="Polikarpov I."/>
            <person name="Sparling R."/>
            <person name="Levin D.B."/>
        </authorList>
    </citation>
    <scope>NUCLEOTIDE SEQUENCE [LARGE SCALE GENOMIC DNA]</scope>
    <source>
        <strain evidence="12 13">T81</strain>
    </source>
</reference>
<feature type="domain" description="Glycosyltransferase 2-like" evidence="11">
    <location>
        <begin position="44"/>
        <end position="215"/>
    </location>
</feature>
<keyword evidence="5 10" id="KW-0472">Membrane</keyword>
<keyword evidence="13" id="KW-1185">Reference proteome</keyword>
<evidence type="ECO:0000313" key="13">
    <source>
        <dbReference type="Proteomes" id="UP000248706"/>
    </source>
</evidence>
<accession>A0A328VLY1</accession>
<evidence type="ECO:0000256" key="8">
    <source>
        <dbReference type="ARBA" id="ARBA00038120"/>
    </source>
</evidence>
<evidence type="ECO:0000256" key="4">
    <source>
        <dbReference type="ARBA" id="ARBA00022679"/>
    </source>
</evidence>
<evidence type="ECO:0000256" key="9">
    <source>
        <dbReference type="ARBA" id="ARBA00040345"/>
    </source>
</evidence>
<dbReference type="Proteomes" id="UP000248706">
    <property type="component" value="Unassembled WGS sequence"/>
</dbReference>
<keyword evidence="10" id="KW-1133">Transmembrane helix</keyword>
<gene>
    <name evidence="12" type="ORF">A4R35_13905</name>
</gene>
<dbReference type="RefSeq" id="WP_223258505.1">
    <property type="nucleotide sequence ID" value="NZ_MCIF01000002.1"/>
</dbReference>
<keyword evidence="4" id="KW-0808">Transferase</keyword>
<keyword evidence="10" id="KW-0812">Transmembrane</keyword>
<dbReference type="Gene3D" id="3.90.550.10">
    <property type="entry name" value="Spore Coat Polysaccharide Biosynthesis Protein SpsA, Chain A"/>
    <property type="match status" value="1"/>
</dbReference>
<evidence type="ECO:0000313" key="12">
    <source>
        <dbReference type="EMBL" id="RAQ96633.1"/>
    </source>
</evidence>
<evidence type="ECO:0000256" key="1">
    <source>
        <dbReference type="ARBA" id="ARBA00004236"/>
    </source>
</evidence>
<keyword evidence="3" id="KW-0328">Glycosyltransferase</keyword>
<organism evidence="12 13">
    <name type="scientific">Thermogemmatispora tikiterensis</name>
    <dbReference type="NCBI Taxonomy" id="1825093"/>
    <lineage>
        <taxon>Bacteria</taxon>
        <taxon>Bacillati</taxon>
        <taxon>Chloroflexota</taxon>
        <taxon>Ktedonobacteria</taxon>
        <taxon>Thermogemmatisporales</taxon>
        <taxon>Thermogemmatisporaceae</taxon>
        <taxon>Thermogemmatispora</taxon>
    </lineage>
</organism>
<evidence type="ECO:0000256" key="10">
    <source>
        <dbReference type="SAM" id="Phobius"/>
    </source>
</evidence>
<dbReference type="EMBL" id="MCIF01000002">
    <property type="protein sequence ID" value="RAQ96633.1"/>
    <property type="molecule type" value="Genomic_DNA"/>
</dbReference>
<feature type="transmembrane region" description="Helical" evidence="10">
    <location>
        <begin position="348"/>
        <end position="366"/>
    </location>
</feature>
<sequence>MLHSAYLCLTALGAGWQLWRVRRTLRETLPPVEADPPDPAPHVSIIVPVRNEEQHISSCLASLLAQDYPDFEVLVVDDGSTDATPALLAIWQQRDSRLRVYRIEELPAGWAGKAHALHTGVTLTQGEWLLFTDADTRHKPEALRRMMAHALAQQLDFLSMLTDARLVGSGSRLLTPAGIVLMTHFATPGEMRNPRKPGRALAVGHYLLVRRSAYEASGGYSAPELRASFGDDVGLAQFLKQRGCREDFVDGRHLVSNEQWTTWRSAWQGWRKSVYSVTASAPLLCLGAGLGLISYGLLPLLSVLTALRQLLRGCQRERSLPLLLPALLTLALQVSARRSFEREQRQPFAWSLLAPVSWIAFGLLMLDTVRLALSGRGAEWKGRLAPRQPPSIQVPGLPLQRHRHDSIRRR</sequence>
<dbReference type="Pfam" id="PF00535">
    <property type="entry name" value="Glycos_transf_2"/>
    <property type="match status" value="1"/>
</dbReference>